<name>A0A7W9EW56_9SPHN</name>
<organism evidence="1 2">
    <name type="scientific">Sphingomonas aerophila</name>
    <dbReference type="NCBI Taxonomy" id="1344948"/>
    <lineage>
        <taxon>Bacteria</taxon>
        <taxon>Pseudomonadati</taxon>
        <taxon>Pseudomonadota</taxon>
        <taxon>Alphaproteobacteria</taxon>
        <taxon>Sphingomonadales</taxon>
        <taxon>Sphingomonadaceae</taxon>
        <taxon>Sphingomonas</taxon>
    </lineage>
</organism>
<evidence type="ECO:0000313" key="1">
    <source>
        <dbReference type="EMBL" id="MBB5716946.1"/>
    </source>
</evidence>
<keyword evidence="2" id="KW-1185">Reference proteome</keyword>
<gene>
    <name evidence="1" type="ORF">FHS94_003818</name>
</gene>
<protein>
    <submittedName>
        <fullName evidence="1">Uncharacterized protein</fullName>
    </submittedName>
</protein>
<dbReference type="EMBL" id="JACIJK010000018">
    <property type="protein sequence ID" value="MBB5716946.1"/>
    <property type="molecule type" value="Genomic_DNA"/>
</dbReference>
<reference evidence="1 2" key="1">
    <citation type="submission" date="2020-08" db="EMBL/GenBank/DDBJ databases">
        <title>Genomic Encyclopedia of Type Strains, Phase IV (KMG-IV): sequencing the most valuable type-strain genomes for metagenomic binning, comparative biology and taxonomic classification.</title>
        <authorList>
            <person name="Goeker M."/>
        </authorList>
    </citation>
    <scope>NUCLEOTIDE SEQUENCE [LARGE SCALE GENOMIC DNA]</scope>
    <source>
        <strain evidence="1 2">DSM 100044</strain>
    </source>
</reference>
<proteinExistence type="predicted"/>
<sequence>MAIARRTQRSAFYWRRKVGRVLRLPPRSGRSYNWFVDPSGDDDDLALIEKAITIVRAGHPYIA</sequence>
<accession>A0A7W9EW56</accession>
<dbReference type="AlphaFoldDB" id="A0A7W9EW56"/>
<evidence type="ECO:0000313" key="2">
    <source>
        <dbReference type="Proteomes" id="UP000546200"/>
    </source>
</evidence>
<dbReference type="Proteomes" id="UP000546200">
    <property type="component" value="Unassembled WGS sequence"/>
</dbReference>
<comment type="caution">
    <text evidence="1">The sequence shown here is derived from an EMBL/GenBank/DDBJ whole genome shotgun (WGS) entry which is preliminary data.</text>
</comment>